<dbReference type="EMBL" id="SPLM01000072">
    <property type="protein sequence ID" value="TMW63523.1"/>
    <property type="molecule type" value="Genomic_DNA"/>
</dbReference>
<feature type="region of interest" description="Disordered" evidence="1">
    <location>
        <begin position="370"/>
        <end position="397"/>
    </location>
</feature>
<comment type="caution">
    <text evidence="3">The sequence shown here is derived from an EMBL/GenBank/DDBJ whole genome shotgun (WGS) entry which is preliminary data.</text>
</comment>
<dbReference type="Proteomes" id="UP000794436">
    <property type="component" value="Unassembled WGS sequence"/>
</dbReference>
<accession>A0A8K1FMC5</accession>
<protein>
    <recommendedName>
        <fullName evidence="2">PDZ domain-containing protein</fullName>
    </recommendedName>
</protein>
<evidence type="ECO:0000313" key="4">
    <source>
        <dbReference type="Proteomes" id="UP000794436"/>
    </source>
</evidence>
<proteinExistence type="predicted"/>
<dbReference type="InterPro" id="IPR001478">
    <property type="entry name" value="PDZ"/>
</dbReference>
<dbReference type="OrthoDB" id="77175at2759"/>
<name>A0A8K1FMC5_PYTOL</name>
<gene>
    <name evidence="3" type="ORF">Poli38472_002464</name>
</gene>
<dbReference type="AlphaFoldDB" id="A0A8K1FMC5"/>
<keyword evidence="4" id="KW-1185">Reference proteome</keyword>
<feature type="domain" description="PDZ" evidence="2">
    <location>
        <begin position="248"/>
        <end position="321"/>
    </location>
</feature>
<evidence type="ECO:0000313" key="3">
    <source>
        <dbReference type="EMBL" id="TMW63523.1"/>
    </source>
</evidence>
<sequence>MKKSKFVSLSQLASKATGGAYGSTPGLPANTAATDKAAANVHASSAGGVPSGQVHHAANGGGPPSGGAPNSLQPPQRRPTWADRVREKLPPLGENEYEVLWERGVLGVIFLESEKDGIPYVSKATESCISPMVAPGDVLKFVNVVRSKDHSFSDFFKILATMKKPVLLRFERAPSSKPPSPNAGEPLDHRSTSAGDMGTKVTRDTIGDDYSPREQDRMTVGHARQSAKETDNDDQGEYYDFEVYWETGSLGLFFGEERGTGRPVVTRSAPGTNPAVDRMVAPNDILIAANNVRSGDYSFEAFFARLQQMNKPVKLVFRRKDNPPARPRKTSVTAEAAAAPQESRSNTQQRDDPRAIAPDAIVAEAVDEAVTSTKPDVVQPSSVKQSSTGDLDDGLDDDLDDEEIAILTRETAMLGDELGDDVIDELDQDDVDISADTDIDGNEAIPVAVKDASGNANASNKPSKAALNANLARYRKKAKNSRPLVKLPALSEAQAQTVPLVAPNAVNTTVQVRGRSKPKPSLNDTPDSSTFLVKWKEGKSVGLQLREVRFAKGSYPLVVDVCKEPCCELLKHVCIGDIIVEVNGKNCSSMGVKKTVNFLKTSSKTMLLKFRHGPGFTIERVSGFM</sequence>
<reference evidence="3" key="1">
    <citation type="submission" date="2019-03" db="EMBL/GenBank/DDBJ databases">
        <title>Long read genome sequence of the mycoparasitic Pythium oligandrum ATCC 38472 isolated from sugarbeet rhizosphere.</title>
        <authorList>
            <person name="Gaulin E."/>
        </authorList>
    </citation>
    <scope>NUCLEOTIDE SEQUENCE</scope>
    <source>
        <strain evidence="3">ATCC 38472_TT</strain>
    </source>
</reference>
<organism evidence="3 4">
    <name type="scientific">Pythium oligandrum</name>
    <name type="common">Mycoparasitic fungus</name>
    <dbReference type="NCBI Taxonomy" id="41045"/>
    <lineage>
        <taxon>Eukaryota</taxon>
        <taxon>Sar</taxon>
        <taxon>Stramenopiles</taxon>
        <taxon>Oomycota</taxon>
        <taxon>Peronosporomycetes</taxon>
        <taxon>Pythiales</taxon>
        <taxon>Pythiaceae</taxon>
        <taxon>Pythium</taxon>
    </lineage>
</organism>
<feature type="region of interest" description="Disordered" evidence="1">
    <location>
        <begin position="15"/>
        <end position="79"/>
    </location>
</feature>
<feature type="compositionally biased region" description="Low complexity" evidence="1">
    <location>
        <begin position="29"/>
        <end position="43"/>
    </location>
</feature>
<feature type="region of interest" description="Disordered" evidence="1">
    <location>
        <begin position="172"/>
        <end position="233"/>
    </location>
</feature>
<feature type="compositionally biased region" description="Basic and acidic residues" evidence="1">
    <location>
        <begin position="201"/>
        <end position="219"/>
    </location>
</feature>
<dbReference type="Gene3D" id="2.30.42.10">
    <property type="match status" value="1"/>
</dbReference>
<dbReference type="SUPFAM" id="SSF50156">
    <property type="entry name" value="PDZ domain-like"/>
    <property type="match status" value="2"/>
</dbReference>
<feature type="compositionally biased region" description="Polar residues" evidence="1">
    <location>
        <begin position="370"/>
        <end position="388"/>
    </location>
</feature>
<dbReference type="SMART" id="SM00228">
    <property type="entry name" value="PDZ"/>
    <property type="match status" value="2"/>
</dbReference>
<evidence type="ECO:0000259" key="2">
    <source>
        <dbReference type="SMART" id="SM00228"/>
    </source>
</evidence>
<feature type="domain" description="PDZ" evidence="2">
    <location>
        <begin position="539"/>
        <end position="614"/>
    </location>
</feature>
<feature type="region of interest" description="Disordered" evidence="1">
    <location>
        <begin position="317"/>
        <end position="353"/>
    </location>
</feature>
<evidence type="ECO:0000256" key="1">
    <source>
        <dbReference type="SAM" id="MobiDB-lite"/>
    </source>
</evidence>
<dbReference type="InterPro" id="IPR036034">
    <property type="entry name" value="PDZ_sf"/>
</dbReference>